<dbReference type="EMBL" id="VSSQ01005214">
    <property type="protein sequence ID" value="MPM28289.1"/>
    <property type="molecule type" value="Genomic_DNA"/>
</dbReference>
<protein>
    <submittedName>
        <fullName evidence="5">Elongation factor Ts</fullName>
    </submittedName>
</protein>
<dbReference type="NCBIfam" id="TIGR00116">
    <property type="entry name" value="tsf"/>
    <property type="match status" value="1"/>
</dbReference>
<evidence type="ECO:0000256" key="3">
    <source>
        <dbReference type="ARBA" id="ARBA00022917"/>
    </source>
</evidence>
<feature type="domain" description="Translation elongation factor EFTs/EF1B dimerisation" evidence="4">
    <location>
        <begin position="72"/>
        <end position="287"/>
    </location>
</feature>
<evidence type="ECO:0000259" key="4">
    <source>
        <dbReference type="Pfam" id="PF00889"/>
    </source>
</evidence>
<dbReference type="Gene3D" id="1.10.286.20">
    <property type="match status" value="1"/>
</dbReference>
<reference evidence="5" key="1">
    <citation type="submission" date="2019-08" db="EMBL/GenBank/DDBJ databases">
        <authorList>
            <person name="Kucharzyk K."/>
            <person name="Murdoch R.W."/>
            <person name="Higgins S."/>
            <person name="Loffler F."/>
        </authorList>
    </citation>
    <scope>NUCLEOTIDE SEQUENCE</scope>
</reference>
<evidence type="ECO:0000256" key="1">
    <source>
        <dbReference type="ARBA" id="ARBA00005532"/>
    </source>
</evidence>
<sequence length="309" mass="33271">MAITAKQVADLRAKTGVGMMECKKALTAANGDDEEAIKILREKGLSVAAKKSGRVAAEGVVDIAYCDECKTAAMIEVNIETDFAAKNETFANFVKDILGVILKYKPADINALNALPFSADMTVEAAVKDKIFTIGENINIRRFTVVEGTISTYVHGKGAIGVIVKMAEPASDNPLFAEAAKNMALQIAAMGPQYLDEASVPASVIESEKEIIAATIKNDEANAKKPANIIDKMVLGKLSKFYETNCLLLQSYVKDDQLNVKKYLASVSAEIGSPVAVEAFYKYERGEGIEKKEENYAEEIAKLAGIATK</sequence>
<name>A0A644YIX7_9ZZZZ</name>
<dbReference type="InterPro" id="IPR036402">
    <property type="entry name" value="EF-Ts_dimer_sf"/>
</dbReference>
<gene>
    <name evidence="5" type="primary">tsf_26</name>
    <name evidence="5" type="ORF">SDC9_74809</name>
</gene>
<dbReference type="Gene3D" id="1.10.8.10">
    <property type="entry name" value="DNA helicase RuvA subunit, C-terminal domain"/>
    <property type="match status" value="1"/>
</dbReference>
<dbReference type="HAMAP" id="MF_00050">
    <property type="entry name" value="EF_Ts"/>
    <property type="match status" value="1"/>
</dbReference>
<evidence type="ECO:0000256" key="2">
    <source>
        <dbReference type="ARBA" id="ARBA00022768"/>
    </source>
</evidence>
<dbReference type="CDD" id="cd14275">
    <property type="entry name" value="UBA_EF-Ts"/>
    <property type="match status" value="1"/>
</dbReference>
<evidence type="ECO:0000313" key="5">
    <source>
        <dbReference type="EMBL" id="MPM28289.1"/>
    </source>
</evidence>
<organism evidence="5">
    <name type="scientific">bioreactor metagenome</name>
    <dbReference type="NCBI Taxonomy" id="1076179"/>
    <lineage>
        <taxon>unclassified sequences</taxon>
        <taxon>metagenomes</taxon>
        <taxon>ecological metagenomes</taxon>
    </lineage>
</organism>
<accession>A0A644YIX7</accession>
<dbReference type="SUPFAM" id="SSF54713">
    <property type="entry name" value="Elongation factor Ts (EF-Ts), dimerisation domain"/>
    <property type="match status" value="2"/>
</dbReference>
<dbReference type="GO" id="GO:0003746">
    <property type="term" value="F:translation elongation factor activity"/>
    <property type="evidence" value="ECO:0007669"/>
    <property type="project" value="UniProtKB-KW"/>
</dbReference>
<dbReference type="InterPro" id="IPR009060">
    <property type="entry name" value="UBA-like_sf"/>
</dbReference>
<comment type="caution">
    <text evidence="5">The sequence shown here is derived from an EMBL/GenBank/DDBJ whole genome shotgun (WGS) entry which is preliminary data.</text>
</comment>
<keyword evidence="2 5" id="KW-0251">Elongation factor</keyword>
<dbReference type="Gene3D" id="3.30.479.20">
    <property type="entry name" value="Elongation factor Ts, dimerisation domain"/>
    <property type="match status" value="2"/>
</dbReference>
<dbReference type="PANTHER" id="PTHR11741:SF0">
    <property type="entry name" value="ELONGATION FACTOR TS, MITOCHONDRIAL"/>
    <property type="match status" value="1"/>
</dbReference>
<dbReference type="PROSITE" id="PS01126">
    <property type="entry name" value="EF_TS_1"/>
    <property type="match status" value="1"/>
</dbReference>
<dbReference type="SUPFAM" id="SSF46934">
    <property type="entry name" value="UBA-like"/>
    <property type="match status" value="1"/>
</dbReference>
<dbReference type="PANTHER" id="PTHR11741">
    <property type="entry name" value="ELONGATION FACTOR TS"/>
    <property type="match status" value="1"/>
</dbReference>
<dbReference type="InterPro" id="IPR018101">
    <property type="entry name" value="Transl_elong_Ts_CS"/>
</dbReference>
<comment type="similarity">
    <text evidence="1">Belongs to the EF-Ts family.</text>
</comment>
<dbReference type="InterPro" id="IPR001816">
    <property type="entry name" value="Transl_elong_EFTs/EF1B"/>
</dbReference>
<dbReference type="FunFam" id="1.10.8.10:FF:000001">
    <property type="entry name" value="Elongation factor Ts"/>
    <property type="match status" value="1"/>
</dbReference>
<proteinExistence type="inferred from homology"/>
<dbReference type="Pfam" id="PF00889">
    <property type="entry name" value="EF_TS"/>
    <property type="match status" value="1"/>
</dbReference>
<dbReference type="InterPro" id="IPR014039">
    <property type="entry name" value="Transl_elong_EFTs/EF1B_dimer"/>
</dbReference>
<dbReference type="AlphaFoldDB" id="A0A644YIX7"/>
<keyword evidence="3" id="KW-0648">Protein biosynthesis</keyword>